<evidence type="ECO:0000259" key="1">
    <source>
        <dbReference type="Pfam" id="PF00383"/>
    </source>
</evidence>
<gene>
    <name evidence="2" type="ORF">BGW36DRAFT_389224</name>
</gene>
<evidence type="ECO:0000313" key="2">
    <source>
        <dbReference type="EMBL" id="KAH8690722.1"/>
    </source>
</evidence>
<dbReference type="Proteomes" id="UP001201262">
    <property type="component" value="Unassembled WGS sequence"/>
</dbReference>
<dbReference type="Pfam" id="PF00383">
    <property type="entry name" value="dCMP_cyt_deam_1"/>
    <property type="match status" value="1"/>
</dbReference>
<accession>A0AAD4KJJ2</accession>
<dbReference type="InterPro" id="IPR002125">
    <property type="entry name" value="CMP_dCMP_dom"/>
</dbReference>
<dbReference type="AlphaFoldDB" id="A0AAD4KJJ2"/>
<dbReference type="SUPFAM" id="SSF53927">
    <property type="entry name" value="Cytidine deaminase-like"/>
    <property type="match status" value="1"/>
</dbReference>
<dbReference type="RefSeq" id="XP_046066918.1">
    <property type="nucleotide sequence ID" value="XM_046217315.1"/>
</dbReference>
<dbReference type="GO" id="GO:0006139">
    <property type="term" value="P:nucleobase-containing compound metabolic process"/>
    <property type="evidence" value="ECO:0007669"/>
    <property type="project" value="UniProtKB-ARBA"/>
</dbReference>
<dbReference type="Gene3D" id="3.40.140.10">
    <property type="entry name" value="Cytidine Deaminase, domain 2"/>
    <property type="match status" value="1"/>
</dbReference>
<feature type="domain" description="CMP/dCMP-type deaminase" evidence="1">
    <location>
        <begin position="35"/>
        <end position="117"/>
    </location>
</feature>
<protein>
    <submittedName>
        <fullName evidence="2">Cytidine deaminase-like protein</fullName>
    </submittedName>
</protein>
<name>A0AAD4KJJ2_9EURO</name>
<organism evidence="2 3">
    <name type="scientific">Talaromyces proteolyticus</name>
    <dbReference type="NCBI Taxonomy" id="1131652"/>
    <lineage>
        <taxon>Eukaryota</taxon>
        <taxon>Fungi</taxon>
        <taxon>Dikarya</taxon>
        <taxon>Ascomycota</taxon>
        <taxon>Pezizomycotina</taxon>
        <taxon>Eurotiomycetes</taxon>
        <taxon>Eurotiomycetidae</taxon>
        <taxon>Eurotiales</taxon>
        <taxon>Trichocomaceae</taxon>
        <taxon>Talaromyces</taxon>
        <taxon>Talaromyces sect. Bacilispori</taxon>
    </lineage>
</organism>
<reference evidence="2" key="1">
    <citation type="submission" date="2021-12" db="EMBL/GenBank/DDBJ databases">
        <title>Convergent genome expansion in fungi linked to evolution of root-endophyte symbiosis.</title>
        <authorList>
            <consortium name="DOE Joint Genome Institute"/>
            <person name="Ke Y.-H."/>
            <person name="Bonito G."/>
            <person name="Liao H.-L."/>
            <person name="Looney B."/>
            <person name="Rojas-Flechas A."/>
            <person name="Nash J."/>
            <person name="Hameed K."/>
            <person name="Schadt C."/>
            <person name="Martin F."/>
            <person name="Crous P.W."/>
            <person name="Miettinen O."/>
            <person name="Magnuson J.K."/>
            <person name="Labbe J."/>
            <person name="Jacobson D."/>
            <person name="Doktycz M.J."/>
            <person name="Veneault-Fourrey C."/>
            <person name="Kuo A."/>
            <person name="Mondo S."/>
            <person name="Calhoun S."/>
            <person name="Riley R."/>
            <person name="Ohm R."/>
            <person name="LaButti K."/>
            <person name="Andreopoulos B."/>
            <person name="Pangilinan J."/>
            <person name="Nolan M."/>
            <person name="Tritt A."/>
            <person name="Clum A."/>
            <person name="Lipzen A."/>
            <person name="Daum C."/>
            <person name="Barry K."/>
            <person name="Grigoriev I.V."/>
            <person name="Vilgalys R."/>
        </authorList>
    </citation>
    <scope>NUCLEOTIDE SEQUENCE</scope>
    <source>
        <strain evidence="2">PMI_201</strain>
    </source>
</reference>
<dbReference type="GO" id="GO:0003824">
    <property type="term" value="F:catalytic activity"/>
    <property type="evidence" value="ECO:0007669"/>
    <property type="project" value="InterPro"/>
</dbReference>
<evidence type="ECO:0000313" key="3">
    <source>
        <dbReference type="Proteomes" id="UP001201262"/>
    </source>
</evidence>
<sequence>MTDALTLHSPTKLLDALCTCIEKDIHPLSEAAVAAGSKLFGAAILLKSDLSVVYADTNQERGSPLWHGETWTLKQFFEIPVDKRPDVKNCLFLTTHEPCSLCLSAILWSGFDNFIYMYTYEETHNVFECHGDLDIFNDVFNVREGEVARQASLDGLVSQVRPQYKLRSSRLVALSFAELLAAIVDKEERSTYADKVEGLKRSYGRLSEAYRRNMSSKENTII</sequence>
<comment type="caution">
    <text evidence="2">The sequence shown here is derived from an EMBL/GenBank/DDBJ whole genome shotgun (WGS) entry which is preliminary data.</text>
</comment>
<dbReference type="InterPro" id="IPR016193">
    <property type="entry name" value="Cytidine_deaminase-like"/>
</dbReference>
<dbReference type="GeneID" id="70247602"/>
<keyword evidence="3" id="KW-1185">Reference proteome</keyword>
<dbReference type="EMBL" id="JAJTJA010000013">
    <property type="protein sequence ID" value="KAH8690722.1"/>
    <property type="molecule type" value="Genomic_DNA"/>
</dbReference>
<proteinExistence type="predicted"/>